<evidence type="ECO:0000259" key="9">
    <source>
        <dbReference type="SMART" id="SM00014"/>
    </source>
</evidence>
<sequence>MNELAFDGSNPDVGLLVRINDLAARSPHWVDRVVTFLGEYGLTAALLGLLVWCWWRVARRTAQDAPAAVAGAAWAGTAAVVAWLLSMPIRDVVQRPGPMDDQDGLYVLLRGTSKFSFVSGHSTLAMAIGVGLFLVHRKAGLLGIGLAVAQGFARVWMGVNYPTDVIGGFALGTATALLLAPLAQLGLVPLARVLDRGRLRVLVRAVSPPTPVAVPADRSATTQPDTGHTGPPSAAHHTCENDLAA</sequence>
<reference evidence="11 12" key="1">
    <citation type="submission" date="2023-05" db="EMBL/GenBank/DDBJ databases">
        <title>Streptantibioticus silvisoli sp. nov., acidotolerant actinomycetes 1 from pine litter.</title>
        <authorList>
            <person name="Swiecimska M."/>
            <person name="Golinska P."/>
            <person name="Sangal V."/>
            <person name="Wachnowicz B."/>
            <person name="Goodfellow M."/>
        </authorList>
    </citation>
    <scope>NUCLEOTIDE SEQUENCE</scope>
    <source>
        <strain evidence="11">SL13</strain>
        <strain evidence="10 12">SL54</strain>
    </source>
</reference>
<feature type="transmembrane region" description="Helical" evidence="8">
    <location>
        <begin position="141"/>
        <end position="159"/>
    </location>
</feature>
<organism evidence="11">
    <name type="scientific">Streptantibioticus silvisoli</name>
    <dbReference type="NCBI Taxonomy" id="2705255"/>
    <lineage>
        <taxon>Bacteria</taxon>
        <taxon>Bacillati</taxon>
        <taxon>Actinomycetota</taxon>
        <taxon>Actinomycetes</taxon>
        <taxon>Kitasatosporales</taxon>
        <taxon>Streptomycetaceae</taxon>
        <taxon>Streptantibioticus</taxon>
    </lineage>
</organism>
<dbReference type="Pfam" id="PF01569">
    <property type="entry name" value="PAP2"/>
    <property type="match status" value="1"/>
</dbReference>
<dbReference type="EMBL" id="JAAGKO020000112">
    <property type="protein sequence ID" value="MDI5967691.1"/>
    <property type="molecule type" value="Genomic_DNA"/>
</dbReference>
<feature type="domain" description="Phosphatidic acid phosphatase type 2/haloperoxidase" evidence="9">
    <location>
        <begin position="69"/>
        <end position="180"/>
    </location>
</feature>
<keyword evidence="12" id="KW-1185">Reference proteome</keyword>
<evidence type="ECO:0000256" key="7">
    <source>
        <dbReference type="SAM" id="MobiDB-lite"/>
    </source>
</evidence>
<evidence type="ECO:0000256" key="1">
    <source>
        <dbReference type="ARBA" id="ARBA00004651"/>
    </source>
</evidence>
<dbReference type="AlphaFoldDB" id="A0AA90KFX5"/>
<dbReference type="InterPro" id="IPR036938">
    <property type="entry name" value="PAP2/HPO_sf"/>
</dbReference>
<evidence type="ECO:0000256" key="6">
    <source>
        <dbReference type="ARBA" id="ARBA00023136"/>
    </source>
</evidence>
<evidence type="ECO:0000313" key="10">
    <source>
        <dbReference type="EMBL" id="MDI5967691.1"/>
    </source>
</evidence>
<keyword evidence="3 8" id="KW-0812">Transmembrane</keyword>
<dbReference type="SUPFAM" id="SSF48317">
    <property type="entry name" value="Acid phosphatase/Vanadium-dependent haloperoxidase"/>
    <property type="match status" value="1"/>
</dbReference>
<dbReference type="GO" id="GO:0016787">
    <property type="term" value="F:hydrolase activity"/>
    <property type="evidence" value="ECO:0007669"/>
    <property type="project" value="UniProtKB-KW"/>
</dbReference>
<feature type="transmembrane region" description="Helical" evidence="8">
    <location>
        <begin position="33"/>
        <end position="55"/>
    </location>
</feature>
<evidence type="ECO:0000256" key="4">
    <source>
        <dbReference type="ARBA" id="ARBA00022801"/>
    </source>
</evidence>
<dbReference type="PANTHER" id="PTHR14969:SF62">
    <property type="entry name" value="DECAPRENYLPHOSPHORYL-5-PHOSPHORIBOSE PHOSPHATASE RV3807C-RELATED"/>
    <property type="match status" value="1"/>
</dbReference>
<comment type="caution">
    <text evidence="11">The sequence shown here is derived from an EMBL/GenBank/DDBJ whole genome shotgun (WGS) entry which is preliminary data.</text>
</comment>
<feature type="transmembrane region" description="Helical" evidence="8">
    <location>
        <begin position="67"/>
        <end position="89"/>
    </location>
</feature>
<evidence type="ECO:0000256" key="5">
    <source>
        <dbReference type="ARBA" id="ARBA00022989"/>
    </source>
</evidence>
<dbReference type="SMART" id="SM00014">
    <property type="entry name" value="acidPPc"/>
    <property type="match status" value="1"/>
</dbReference>
<keyword evidence="4" id="KW-0378">Hydrolase</keyword>
<comment type="subcellular location">
    <subcellularLocation>
        <location evidence="1">Cell membrane</location>
        <topology evidence="1">Multi-pass membrane protein</topology>
    </subcellularLocation>
</comment>
<accession>A0AA90KFX5</accession>
<evidence type="ECO:0000256" key="3">
    <source>
        <dbReference type="ARBA" id="ARBA00022692"/>
    </source>
</evidence>
<feature type="transmembrane region" description="Helical" evidence="8">
    <location>
        <begin position="115"/>
        <end position="134"/>
    </location>
</feature>
<protein>
    <submittedName>
        <fullName evidence="11">Phosphatase PAP2 family protein</fullName>
    </submittedName>
</protein>
<evidence type="ECO:0000313" key="12">
    <source>
        <dbReference type="Proteomes" id="UP001156398"/>
    </source>
</evidence>
<dbReference type="InterPro" id="IPR000326">
    <property type="entry name" value="PAP2/HPO"/>
</dbReference>
<proteinExistence type="predicted"/>
<dbReference type="PANTHER" id="PTHR14969">
    <property type="entry name" value="SPHINGOSINE-1-PHOSPHATE PHOSPHOHYDROLASE"/>
    <property type="match status" value="1"/>
</dbReference>
<keyword evidence="6 8" id="KW-0472">Membrane</keyword>
<dbReference type="Proteomes" id="UP001156398">
    <property type="component" value="Unassembled WGS sequence"/>
</dbReference>
<keyword evidence="2" id="KW-1003">Cell membrane</keyword>
<keyword evidence="5 8" id="KW-1133">Transmembrane helix</keyword>
<feature type="region of interest" description="Disordered" evidence="7">
    <location>
        <begin position="213"/>
        <end position="245"/>
    </location>
</feature>
<dbReference type="RefSeq" id="WP_271316850.1">
    <property type="nucleotide sequence ID" value="NZ_JAAGKO020000112.1"/>
</dbReference>
<evidence type="ECO:0000256" key="2">
    <source>
        <dbReference type="ARBA" id="ARBA00022475"/>
    </source>
</evidence>
<evidence type="ECO:0000313" key="11">
    <source>
        <dbReference type="EMBL" id="MDI5969449.1"/>
    </source>
</evidence>
<name>A0AA90KFX5_9ACTN</name>
<dbReference type="GO" id="GO:0005886">
    <property type="term" value="C:plasma membrane"/>
    <property type="evidence" value="ECO:0007669"/>
    <property type="project" value="UniProtKB-SubCell"/>
</dbReference>
<feature type="transmembrane region" description="Helical" evidence="8">
    <location>
        <begin position="165"/>
        <end position="190"/>
    </location>
</feature>
<dbReference type="EMBL" id="JABXJJ020000010">
    <property type="protein sequence ID" value="MDI5969449.1"/>
    <property type="molecule type" value="Genomic_DNA"/>
</dbReference>
<evidence type="ECO:0000256" key="8">
    <source>
        <dbReference type="SAM" id="Phobius"/>
    </source>
</evidence>
<gene>
    <name evidence="10" type="ORF">POF43_034060</name>
    <name evidence="11" type="ORF">POF50_008860</name>
</gene>
<dbReference type="Gene3D" id="1.20.144.10">
    <property type="entry name" value="Phosphatidic acid phosphatase type 2/haloperoxidase"/>
    <property type="match status" value="1"/>
</dbReference>